<dbReference type="InterPro" id="IPR027417">
    <property type="entry name" value="P-loop_NTPase"/>
</dbReference>
<dbReference type="AlphaFoldDB" id="A0AAW9JW78"/>
<evidence type="ECO:0000313" key="7">
    <source>
        <dbReference type="Proteomes" id="UP001290462"/>
    </source>
</evidence>
<evidence type="ECO:0000256" key="2">
    <source>
        <dbReference type="ARBA" id="ARBA00022741"/>
    </source>
</evidence>
<gene>
    <name evidence="6" type="ORF">RAK27_12870</name>
</gene>
<dbReference type="InterPro" id="IPR003593">
    <property type="entry name" value="AAA+_ATPase"/>
</dbReference>
<dbReference type="GeneID" id="83607425"/>
<dbReference type="PANTHER" id="PTHR24220">
    <property type="entry name" value="IMPORT ATP-BINDING PROTEIN"/>
    <property type="match status" value="1"/>
</dbReference>
<dbReference type="GO" id="GO:0022857">
    <property type="term" value="F:transmembrane transporter activity"/>
    <property type="evidence" value="ECO:0007669"/>
    <property type="project" value="TreeGrafter"/>
</dbReference>
<dbReference type="PANTHER" id="PTHR24220:SF692">
    <property type="entry name" value="ABC TRANSPORTER DOMAIN-CONTAINING PROTEIN"/>
    <property type="match status" value="1"/>
</dbReference>
<dbReference type="GO" id="GO:0005886">
    <property type="term" value="C:plasma membrane"/>
    <property type="evidence" value="ECO:0007669"/>
    <property type="project" value="TreeGrafter"/>
</dbReference>
<comment type="caution">
    <text evidence="6">The sequence shown here is derived from an EMBL/GenBank/DDBJ whole genome shotgun (WGS) entry which is preliminary data.</text>
</comment>
<protein>
    <submittedName>
        <fullName evidence="6">ABC transporter ATP-binding protein</fullName>
    </submittedName>
</protein>
<dbReference type="Proteomes" id="UP001290462">
    <property type="component" value="Unassembled WGS sequence"/>
</dbReference>
<dbReference type="FunFam" id="3.40.50.300:FF:000032">
    <property type="entry name" value="Export ABC transporter ATP-binding protein"/>
    <property type="match status" value="1"/>
</dbReference>
<dbReference type="Gene3D" id="3.40.50.300">
    <property type="entry name" value="P-loop containing nucleotide triphosphate hydrolases"/>
    <property type="match status" value="1"/>
</dbReference>
<dbReference type="InterPro" id="IPR003439">
    <property type="entry name" value="ABC_transporter-like_ATP-bd"/>
</dbReference>
<dbReference type="CDD" id="cd03255">
    <property type="entry name" value="ABC_MJ0796_LolCDE_FtsE"/>
    <property type="match status" value="1"/>
</dbReference>
<evidence type="ECO:0000256" key="1">
    <source>
        <dbReference type="ARBA" id="ARBA00022448"/>
    </source>
</evidence>
<dbReference type="InterPro" id="IPR017911">
    <property type="entry name" value="MacB-like_ATP-bd"/>
</dbReference>
<dbReference type="GO" id="GO:0098796">
    <property type="term" value="C:membrane protein complex"/>
    <property type="evidence" value="ECO:0007669"/>
    <property type="project" value="UniProtKB-ARBA"/>
</dbReference>
<dbReference type="GO" id="GO:0005524">
    <property type="term" value="F:ATP binding"/>
    <property type="evidence" value="ECO:0007669"/>
    <property type="project" value="UniProtKB-KW"/>
</dbReference>
<keyword evidence="3 6" id="KW-0067">ATP-binding</keyword>
<reference evidence="6" key="1">
    <citation type="submission" date="2023-08" db="EMBL/GenBank/DDBJ databases">
        <title>Genomic characterization of piscicolin 126 produced by Carnobacterium maltaromaticum CM22 strain isolated from salmon (Salmo salar).</title>
        <authorList>
            <person name="Gonzalez-Gragera E."/>
            <person name="Garcia-Lopez J.D."/>
            <person name="Teso-Perez C."/>
            <person name="Gimenez-Hernandez I."/>
            <person name="Peralta-Sanchez J.M."/>
            <person name="Valdivia E."/>
            <person name="Montalban-Lopez M."/>
            <person name="Martin-Platero A.M."/>
            <person name="Banos A."/>
            <person name="Martinez-Bueno M."/>
        </authorList>
    </citation>
    <scope>NUCLEOTIDE SEQUENCE</scope>
    <source>
        <strain evidence="6">CM22</strain>
    </source>
</reference>
<evidence type="ECO:0000313" key="6">
    <source>
        <dbReference type="EMBL" id="MDZ5759549.1"/>
    </source>
</evidence>
<evidence type="ECO:0000256" key="4">
    <source>
        <dbReference type="ARBA" id="ARBA00022970"/>
    </source>
</evidence>
<keyword evidence="1" id="KW-0813">Transport</keyword>
<proteinExistence type="predicted"/>
<feature type="domain" description="ABC transporter" evidence="5">
    <location>
        <begin position="2"/>
        <end position="229"/>
    </location>
</feature>
<keyword evidence="2" id="KW-0547">Nucleotide-binding</keyword>
<keyword evidence="4" id="KW-0029">Amino-acid transport</keyword>
<dbReference type="InterPro" id="IPR017871">
    <property type="entry name" value="ABC_transporter-like_CS"/>
</dbReference>
<dbReference type="GO" id="GO:0006865">
    <property type="term" value="P:amino acid transport"/>
    <property type="evidence" value="ECO:0007669"/>
    <property type="project" value="UniProtKB-KW"/>
</dbReference>
<organism evidence="6 7">
    <name type="scientific">Carnobacterium maltaromaticum</name>
    <name type="common">Carnobacterium piscicola</name>
    <dbReference type="NCBI Taxonomy" id="2751"/>
    <lineage>
        <taxon>Bacteria</taxon>
        <taxon>Bacillati</taxon>
        <taxon>Bacillota</taxon>
        <taxon>Bacilli</taxon>
        <taxon>Lactobacillales</taxon>
        <taxon>Carnobacteriaceae</taxon>
        <taxon>Carnobacterium</taxon>
    </lineage>
</organism>
<dbReference type="RefSeq" id="WP_015077818.1">
    <property type="nucleotide sequence ID" value="NZ_BJOJ01000050.1"/>
</dbReference>
<dbReference type="SMART" id="SM00382">
    <property type="entry name" value="AAA"/>
    <property type="match status" value="1"/>
</dbReference>
<sequence>MLKLTNIYKSYWQADSEVEILKNINLSIEAGEYVSIMGPSGSGKSTLMNILGCLDKPTRGDYLIENTDVSSLKDYELSDLRNESIGFVFQNFNLMPRLTALQNVELPLVYGKVSKAERKERGIAALKQVGLEERMHFKPAELSGGQKQRVAVARALVTNANFILADEPTGALDSKTSEQIMDLFSELNKNGKTIIVITHEQEVADYTKRKIILRDGLITKDERSVTAYVGKS</sequence>
<dbReference type="PROSITE" id="PS50893">
    <property type="entry name" value="ABC_TRANSPORTER_2"/>
    <property type="match status" value="1"/>
</dbReference>
<dbReference type="InterPro" id="IPR015854">
    <property type="entry name" value="ABC_transpr_LolD-like"/>
</dbReference>
<accession>A0AAW9JW78</accession>
<name>A0AAW9JW78_CARML</name>
<dbReference type="SUPFAM" id="SSF52540">
    <property type="entry name" value="P-loop containing nucleoside triphosphate hydrolases"/>
    <property type="match status" value="1"/>
</dbReference>
<evidence type="ECO:0000259" key="5">
    <source>
        <dbReference type="PROSITE" id="PS50893"/>
    </source>
</evidence>
<dbReference type="GO" id="GO:0016887">
    <property type="term" value="F:ATP hydrolysis activity"/>
    <property type="evidence" value="ECO:0007669"/>
    <property type="project" value="InterPro"/>
</dbReference>
<evidence type="ECO:0000256" key="3">
    <source>
        <dbReference type="ARBA" id="ARBA00022840"/>
    </source>
</evidence>
<dbReference type="PROSITE" id="PS00211">
    <property type="entry name" value="ABC_TRANSPORTER_1"/>
    <property type="match status" value="1"/>
</dbReference>
<dbReference type="EMBL" id="JAVBVO010000003">
    <property type="protein sequence ID" value="MDZ5759549.1"/>
    <property type="molecule type" value="Genomic_DNA"/>
</dbReference>
<dbReference type="Pfam" id="PF00005">
    <property type="entry name" value="ABC_tran"/>
    <property type="match status" value="1"/>
</dbReference>